<proteinExistence type="predicted"/>
<dbReference type="EMBL" id="RBXX01000002">
    <property type="protein sequence ID" value="RKT86442.1"/>
    <property type="molecule type" value="Genomic_DNA"/>
</dbReference>
<name>A0A1I5B240_9PSEU</name>
<feature type="signal peptide" evidence="1">
    <location>
        <begin position="1"/>
        <end position="33"/>
    </location>
</feature>
<dbReference type="AlphaFoldDB" id="A0A1I5B240"/>
<keyword evidence="5" id="KW-1185">Reference proteome</keyword>
<keyword evidence="1" id="KW-0732">Signal</keyword>
<dbReference type="Proteomes" id="UP000270697">
    <property type="component" value="Unassembled WGS sequence"/>
</dbReference>
<evidence type="ECO:0000313" key="5">
    <source>
        <dbReference type="Proteomes" id="UP000270697"/>
    </source>
</evidence>
<organism evidence="3 4">
    <name type="scientific">Saccharopolyspora antimicrobica</name>
    <dbReference type="NCBI Taxonomy" id="455193"/>
    <lineage>
        <taxon>Bacteria</taxon>
        <taxon>Bacillati</taxon>
        <taxon>Actinomycetota</taxon>
        <taxon>Actinomycetes</taxon>
        <taxon>Pseudonocardiales</taxon>
        <taxon>Pseudonocardiaceae</taxon>
        <taxon>Saccharopolyspora</taxon>
    </lineage>
</organism>
<evidence type="ECO:0000313" key="4">
    <source>
        <dbReference type="Proteomes" id="UP000199398"/>
    </source>
</evidence>
<evidence type="ECO:0000256" key="1">
    <source>
        <dbReference type="SAM" id="SignalP"/>
    </source>
</evidence>
<evidence type="ECO:0008006" key="6">
    <source>
        <dbReference type="Google" id="ProtNLM"/>
    </source>
</evidence>
<gene>
    <name evidence="2" type="ORF">ATL45_4816</name>
    <name evidence="3" type="ORF">SAMN05421805_10688</name>
</gene>
<reference evidence="3 4" key="1">
    <citation type="submission" date="2016-10" db="EMBL/GenBank/DDBJ databases">
        <authorList>
            <person name="de Groot N.N."/>
        </authorList>
    </citation>
    <scope>NUCLEOTIDE SEQUENCE [LARGE SCALE GENOMIC DNA]</scope>
    <source>
        <strain evidence="3 4">CPCC 201259</strain>
    </source>
</reference>
<feature type="chain" id="PRO_5011733772" description="Peptidase inhibitor family I36" evidence="1">
    <location>
        <begin position="34"/>
        <end position="116"/>
    </location>
</feature>
<dbReference type="OrthoDB" id="3688289at2"/>
<dbReference type="Proteomes" id="UP000199398">
    <property type="component" value="Unassembled WGS sequence"/>
</dbReference>
<dbReference type="EMBL" id="FOUP01000006">
    <property type="protein sequence ID" value="SFN68755.1"/>
    <property type="molecule type" value="Genomic_DNA"/>
</dbReference>
<dbReference type="RefSeq" id="WP_121505388.1">
    <property type="nucleotide sequence ID" value="NZ_FOUP01000006.1"/>
</dbReference>
<protein>
    <recommendedName>
        <fullName evidence="6">Peptidase inhibitor family I36</fullName>
    </recommendedName>
</protein>
<accession>A0A1I5B240</accession>
<reference evidence="2 5" key="2">
    <citation type="submission" date="2018-10" db="EMBL/GenBank/DDBJ databases">
        <title>Sequencing the genomes of 1000 actinobacteria strains.</title>
        <authorList>
            <person name="Klenk H.-P."/>
        </authorList>
    </citation>
    <scope>NUCLEOTIDE SEQUENCE [LARGE SCALE GENOMIC DNA]</scope>
    <source>
        <strain evidence="2 5">DSM 45119</strain>
    </source>
</reference>
<evidence type="ECO:0000313" key="3">
    <source>
        <dbReference type="EMBL" id="SFN68755.1"/>
    </source>
</evidence>
<evidence type="ECO:0000313" key="2">
    <source>
        <dbReference type="EMBL" id="RKT86442.1"/>
    </source>
</evidence>
<sequence length="116" mass="12006">MQQATKRRMGRGIALAVAAGATLTMATMGTAQAAAPGVLKLCSKGSYASYASFPERGGFATYVVPSGKCDTFDFGGNRPERVDIVQSGGRIIGSVTYDGRAGLNIATVDGPSFYPF</sequence>